<evidence type="ECO:0000313" key="1">
    <source>
        <dbReference type="EMBL" id="MBD2594519.1"/>
    </source>
</evidence>
<comment type="caution">
    <text evidence="1">The sequence shown here is derived from an EMBL/GenBank/DDBJ whole genome shotgun (WGS) entry which is preliminary data.</text>
</comment>
<dbReference type="SUPFAM" id="SSF101756">
    <property type="entry name" value="Hypothetical protein YgiW"/>
    <property type="match status" value="1"/>
</dbReference>
<sequence length="126" mass="14189">MHKSPNYYRILCYFVLVAGLSSCAAWRLPEIKGSNFIFGSNVTQIADIQAKPKKPDTVYIQGKVEKQVPLMKQWAYQIDDSTGKIWVITNQSNLQKGTQVVLKGKVSYKSIPIAGQDFGEVYITEE</sequence>
<dbReference type="InterPro" id="IPR036700">
    <property type="entry name" value="BOBF_sf"/>
</dbReference>
<dbReference type="RefSeq" id="WP_190967384.1">
    <property type="nucleotide sequence ID" value="NZ_JACJTB010000008.1"/>
</dbReference>
<gene>
    <name evidence="1" type="ORF">H6G74_09295</name>
</gene>
<organism evidence="1 2">
    <name type="scientific">Nostoc spongiaeforme FACHB-130</name>
    <dbReference type="NCBI Taxonomy" id="1357510"/>
    <lineage>
        <taxon>Bacteria</taxon>
        <taxon>Bacillati</taxon>
        <taxon>Cyanobacteriota</taxon>
        <taxon>Cyanophyceae</taxon>
        <taxon>Nostocales</taxon>
        <taxon>Nostocaceae</taxon>
        <taxon>Nostoc</taxon>
    </lineage>
</organism>
<proteinExistence type="predicted"/>
<reference evidence="1 2" key="1">
    <citation type="journal article" date="2020" name="ISME J.">
        <title>Comparative genomics reveals insights into cyanobacterial evolution and habitat adaptation.</title>
        <authorList>
            <person name="Chen M.Y."/>
            <person name="Teng W.K."/>
            <person name="Zhao L."/>
            <person name="Hu C.X."/>
            <person name="Zhou Y.K."/>
            <person name="Han B.P."/>
            <person name="Song L.R."/>
            <person name="Shu W.S."/>
        </authorList>
    </citation>
    <scope>NUCLEOTIDE SEQUENCE [LARGE SCALE GENOMIC DNA]</scope>
    <source>
        <strain evidence="1 2">FACHB-130</strain>
    </source>
</reference>
<dbReference type="Proteomes" id="UP000603457">
    <property type="component" value="Unassembled WGS sequence"/>
</dbReference>
<name>A0ABR8FTP7_9NOSO</name>
<accession>A0ABR8FTP7</accession>
<protein>
    <recommendedName>
        <fullName evidence="3">DNA-binding protein</fullName>
    </recommendedName>
</protein>
<keyword evidence="2" id="KW-1185">Reference proteome</keyword>
<dbReference type="PROSITE" id="PS51257">
    <property type="entry name" value="PROKAR_LIPOPROTEIN"/>
    <property type="match status" value="1"/>
</dbReference>
<dbReference type="EMBL" id="JACJTB010000008">
    <property type="protein sequence ID" value="MBD2594519.1"/>
    <property type="molecule type" value="Genomic_DNA"/>
</dbReference>
<evidence type="ECO:0008006" key="3">
    <source>
        <dbReference type="Google" id="ProtNLM"/>
    </source>
</evidence>
<evidence type="ECO:0000313" key="2">
    <source>
        <dbReference type="Proteomes" id="UP000603457"/>
    </source>
</evidence>